<gene>
    <name evidence="2" type="ORF">THAOC_06306</name>
</gene>
<proteinExistence type="predicted"/>
<dbReference type="OMA" id="CTIEDYK"/>
<evidence type="ECO:0000256" key="1">
    <source>
        <dbReference type="SAM" id="Phobius"/>
    </source>
</evidence>
<keyword evidence="1" id="KW-0472">Membrane</keyword>
<reference evidence="2 3" key="1">
    <citation type="journal article" date="2012" name="Genome Biol.">
        <title>Genome and low-iron response of an oceanic diatom adapted to chronic iron limitation.</title>
        <authorList>
            <person name="Lommer M."/>
            <person name="Specht M."/>
            <person name="Roy A.S."/>
            <person name="Kraemer L."/>
            <person name="Andreson R."/>
            <person name="Gutowska M.A."/>
            <person name="Wolf J."/>
            <person name="Bergner S.V."/>
            <person name="Schilhabel M.B."/>
            <person name="Klostermeier U.C."/>
            <person name="Beiko R.G."/>
            <person name="Rosenstiel P."/>
            <person name="Hippler M."/>
            <person name="Laroche J."/>
        </authorList>
    </citation>
    <scope>NUCLEOTIDE SEQUENCE [LARGE SCALE GENOMIC DNA]</scope>
    <source>
        <strain evidence="2 3">CCMP1005</strain>
    </source>
</reference>
<comment type="caution">
    <text evidence="2">The sequence shown here is derived from an EMBL/GenBank/DDBJ whole genome shotgun (WGS) entry which is preliminary data.</text>
</comment>
<accession>K0TF89</accession>
<name>K0TF89_THAOC</name>
<dbReference type="OrthoDB" id="2520872at2759"/>
<evidence type="ECO:0000313" key="3">
    <source>
        <dbReference type="Proteomes" id="UP000266841"/>
    </source>
</evidence>
<dbReference type="AlphaFoldDB" id="K0TF89"/>
<protein>
    <submittedName>
        <fullName evidence="2">Uncharacterized protein</fullName>
    </submittedName>
</protein>
<dbReference type="EMBL" id="AGNL01006236">
    <property type="protein sequence ID" value="EJK72186.1"/>
    <property type="molecule type" value="Genomic_DNA"/>
</dbReference>
<keyword evidence="1" id="KW-1133">Transmembrane helix</keyword>
<organism evidence="2 3">
    <name type="scientific">Thalassiosira oceanica</name>
    <name type="common">Marine diatom</name>
    <dbReference type="NCBI Taxonomy" id="159749"/>
    <lineage>
        <taxon>Eukaryota</taxon>
        <taxon>Sar</taxon>
        <taxon>Stramenopiles</taxon>
        <taxon>Ochrophyta</taxon>
        <taxon>Bacillariophyta</taxon>
        <taxon>Coscinodiscophyceae</taxon>
        <taxon>Thalassiosirophycidae</taxon>
        <taxon>Thalassiosirales</taxon>
        <taxon>Thalassiosiraceae</taxon>
        <taxon>Thalassiosira</taxon>
    </lineage>
</organism>
<keyword evidence="3" id="KW-1185">Reference proteome</keyword>
<dbReference type="Proteomes" id="UP000266841">
    <property type="component" value="Unassembled WGS sequence"/>
</dbReference>
<keyword evidence="1" id="KW-0812">Transmembrane</keyword>
<sequence>MADFRKPVTLLRLAGLTVATSLFVLWLYFFGQLLAAIRPFKLDRSQGTWKLRNDSATFSRTTFIPGSFYEEDISRCRLNNTVRNREDGILEKRLYSISNYTFNEINNKRCTRLDEALVAIKDGSRRWLNPNINTEDSLVAEVHPSYFVPGGCDMPFLSPREVCAAFNQYSQIIVAGDSLSRHMMQGLMMMMKVQRARNLSSEQQRPFHGRGRISAEGSWPLLRSTDAQYGRIFYGDRRVVTKLDCTIEDYKGAVLVIQAGLHYYTDANRTLGGMVDPILNNQMFKACLRLNKVRVIWITLGVQSRKADRRYRHQSRENTLVFNSNMEAGLNERLRNVTIIDWWRLTENSQTSDGVHYLSDVNLVKANHFTNIIKHLEA</sequence>
<feature type="transmembrane region" description="Helical" evidence="1">
    <location>
        <begin position="13"/>
        <end position="37"/>
    </location>
</feature>
<evidence type="ECO:0000313" key="2">
    <source>
        <dbReference type="EMBL" id="EJK72186.1"/>
    </source>
</evidence>